<dbReference type="KEGG" id="ipa:Isop_2145"/>
<evidence type="ECO:0000259" key="13">
    <source>
        <dbReference type="Pfam" id="PF02768"/>
    </source>
</evidence>
<sequence length="378" mass="41449">MRTLCDRDGLLVGFTMVSSVAPARSPRPILQNLKFVADPDGSLLLATDQEVGIRFRVLGVKVDQPGAAILPTQKMAQILKTSRDSELALETDDGGSILVRGLNARFKLPGEDPDLFPVFDDFTASAYHVVAAADLKKLIKRTIFATELESTRFALGGVLFEFSPEGNLLTGVGTDGRRLAHTQVPAEPEGGVTPPAGQPVIPVKALKLLDRNLDDDDPPVHIAFPSPNAVVIRTDRSVIWSRLVEGRFPRYRDVFPTSCEARIPIEAGLLRSRVEQAAIVTSDESRGVDFTFADGKLTLAARAADSGESQVEMPIRYSGATIEITFDPTYLLEMLKVLPEEEEIVIELIDDKNAAVIRHADRYSYILMPLSRDRSRDE</sequence>
<evidence type="ECO:0000313" key="14">
    <source>
        <dbReference type="EMBL" id="ADV62724.1"/>
    </source>
</evidence>
<name>E8R4C3_ISOPI</name>
<dbReference type="InParanoid" id="E8R4C3"/>
<keyword evidence="8 10" id="KW-0239">DNA-directed DNA polymerase</keyword>
<organism evidence="14 15">
    <name type="scientific">Isosphaera pallida (strain ATCC 43644 / DSM 9630 / IS1B)</name>
    <dbReference type="NCBI Taxonomy" id="575540"/>
    <lineage>
        <taxon>Bacteria</taxon>
        <taxon>Pseudomonadati</taxon>
        <taxon>Planctomycetota</taxon>
        <taxon>Planctomycetia</taxon>
        <taxon>Isosphaerales</taxon>
        <taxon>Isosphaeraceae</taxon>
        <taxon>Isosphaera</taxon>
    </lineage>
</organism>
<dbReference type="InterPro" id="IPR001001">
    <property type="entry name" value="DNA_polIII_beta"/>
</dbReference>
<gene>
    <name evidence="14" type="ordered locus">Isop_2145</name>
</gene>
<evidence type="ECO:0000256" key="2">
    <source>
        <dbReference type="ARBA" id="ARBA00010752"/>
    </source>
</evidence>
<dbReference type="GO" id="GO:0008408">
    <property type="term" value="F:3'-5' exonuclease activity"/>
    <property type="evidence" value="ECO:0007669"/>
    <property type="project" value="InterPro"/>
</dbReference>
<feature type="domain" description="DNA polymerase III beta sliding clamp central" evidence="12">
    <location>
        <begin position="132"/>
        <end position="249"/>
    </location>
</feature>
<proteinExistence type="inferred from homology"/>
<dbReference type="Gene3D" id="3.10.150.10">
    <property type="entry name" value="DNA Polymerase III, subunit A, domain 2"/>
    <property type="match status" value="1"/>
</dbReference>
<dbReference type="AlphaFoldDB" id="E8R4C3"/>
<keyword evidence="15" id="KW-1185">Reference proteome</keyword>
<dbReference type="NCBIfam" id="TIGR00663">
    <property type="entry name" value="dnan"/>
    <property type="match status" value="1"/>
</dbReference>
<dbReference type="Proteomes" id="UP000008631">
    <property type="component" value="Chromosome"/>
</dbReference>
<dbReference type="GO" id="GO:0003677">
    <property type="term" value="F:DNA binding"/>
    <property type="evidence" value="ECO:0007669"/>
    <property type="project" value="UniProtKB-UniRule"/>
</dbReference>
<dbReference type="PANTHER" id="PTHR30478">
    <property type="entry name" value="DNA POLYMERASE III SUBUNIT BETA"/>
    <property type="match status" value="1"/>
</dbReference>
<evidence type="ECO:0000256" key="5">
    <source>
        <dbReference type="ARBA" id="ARBA00022679"/>
    </source>
</evidence>
<accession>E8R4C3</accession>
<comment type="function">
    <text evidence="10">Confers DNA tethering and processivity to DNA polymerases and other proteins. Acts as a clamp, forming a ring around DNA (a reaction catalyzed by the clamp-loading complex) which diffuses in an ATP-independent manner freely and bidirectionally along dsDNA. Initially characterized for its ability to contact the catalytic subunit of DNA polymerase III (Pol III), a complex, multichain enzyme responsible for most of the replicative synthesis in bacteria; Pol III exhibits 3'-5' exonuclease proofreading activity. The beta chain is required for initiation of replication as well as for processivity of DNA replication.</text>
</comment>
<comment type="subunit">
    <text evidence="10">Forms a ring-shaped head-to-tail homodimer around DNA.</text>
</comment>
<evidence type="ECO:0000256" key="6">
    <source>
        <dbReference type="ARBA" id="ARBA00022695"/>
    </source>
</evidence>
<dbReference type="Pfam" id="PF02768">
    <property type="entry name" value="DNA_pol3_beta_3"/>
    <property type="match status" value="1"/>
</dbReference>
<evidence type="ECO:0000256" key="8">
    <source>
        <dbReference type="ARBA" id="ARBA00022932"/>
    </source>
</evidence>
<evidence type="ECO:0000259" key="12">
    <source>
        <dbReference type="Pfam" id="PF02767"/>
    </source>
</evidence>
<keyword evidence="4 10" id="KW-0963">Cytoplasm</keyword>
<comment type="subcellular location">
    <subcellularLocation>
        <location evidence="1 10">Cytoplasm</location>
    </subcellularLocation>
</comment>
<keyword evidence="7 10" id="KW-0235">DNA replication</keyword>
<dbReference type="InterPro" id="IPR022634">
    <property type="entry name" value="DNA_polIII_beta_N"/>
</dbReference>
<dbReference type="SUPFAM" id="SSF55979">
    <property type="entry name" value="DNA clamp"/>
    <property type="match status" value="3"/>
</dbReference>
<keyword evidence="6 10" id="KW-0548">Nucleotidyltransferase</keyword>
<evidence type="ECO:0000259" key="11">
    <source>
        <dbReference type="Pfam" id="PF00712"/>
    </source>
</evidence>
<comment type="similarity">
    <text evidence="2 10">Belongs to the beta sliding clamp family.</text>
</comment>
<dbReference type="PANTHER" id="PTHR30478:SF0">
    <property type="entry name" value="BETA SLIDING CLAMP"/>
    <property type="match status" value="1"/>
</dbReference>
<evidence type="ECO:0000256" key="4">
    <source>
        <dbReference type="ARBA" id="ARBA00022490"/>
    </source>
</evidence>
<keyword evidence="9" id="KW-0238">DNA-binding</keyword>
<feature type="domain" description="DNA polymerase III beta sliding clamp C-terminal" evidence="13">
    <location>
        <begin position="253"/>
        <end position="369"/>
    </location>
</feature>
<evidence type="ECO:0000313" key="15">
    <source>
        <dbReference type="Proteomes" id="UP000008631"/>
    </source>
</evidence>
<dbReference type="GO" id="GO:0005737">
    <property type="term" value="C:cytoplasm"/>
    <property type="evidence" value="ECO:0007669"/>
    <property type="project" value="UniProtKB-SubCell"/>
</dbReference>
<evidence type="ECO:0000256" key="10">
    <source>
        <dbReference type="PIRNR" id="PIRNR000804"/>
    </source>
</evidence>
<protein>
    <recommendedName>
        <fullName evidence="3 10">Beta sliding clamp</fullName>
    </recommendedName>
</protein>
<dbReference type="InterPro" id="IPR022635">
    <property type="entry name" value="DNA_polIII_beta_C"/>
</dbReference>
<dbReference type="EMBL" id="CP002353">
    <property type="protein sequence ID" value="ADV62724.1"/>
    <property type="molecule type" value="Genomic_DNA"/>
</dbReference>
<dbReference type="GO" id="GO:0003887">
    <property type="term" value="F:DNA-directed DNA polymerase activity"/>
    <property type="evidence" value="ECO:0007669"/>
    <property type="project" value="UniProtKB-UniRule"/>
</dbReference>
<dbReference type="CDD" id="cd00140">
    <property type="entry name" value="beta_clamp"/>
    <property type="match status" value="1"/>
</dbReference>
<dbReference type="SMART" id="SM00480">
    <property type="entry name" value="POL3Bc"/>
    <property type="match status" value="1"/>
</dbReference>
<evidence type="ECO:0000256" key="1">
    <source>
        <dbReference type="ARBA" id="ARBA00004496"/>
    </source>
</evidence>
<reference evidence="14 15" key="1">
    <citation type="journal article" date="2011" name="Stand. Genomic Sci.">
        <title>Complete genome sequence of Isosphaera pallida type strain (IS1B).</title>
        <authorList>
            <consortium name="US DOE Joint Genome Institute (JGI-PGF)"/>
            <person name="Goker M."/>
            <person name="Cleland D."/>
            <person name="Saunders E."/>
            <person name="Lapidus A."/>
            <person name="Nolan M."/>
            <person name="Lucas S."/>
            <person name="Hammon N."/>
            <person name="Deshpande S."/>
            <person name="Cheng J.F."/>
            <person name="Tapia R."/>
            <person name="Han C."/>
            <person name="Goodwin L."/>
            <person name="Pitluck S."/>
            <person name="Liolios K."/>
            <person name="Pagani I."/>
            <person name="Ivanova N."/>
            <person name="Mavromatis K."/>
            <person name="Pati A."/>
            <person name="Chen A."/>
            <person name="Palaniappan K."/>
            <person name="Land M."/>
            <person name="Hauser L."/>
            <person name="Chang Y.J."/>
            <person name="Jeffries C.D."/>
            <person name="Detter J.C."/>
            <person name="Beck B."/>
            <person name="Woyke T."/>
            <person name="Bristow J."/>
            <person name="Eisen J.A."/>
            <person name="Markowitz V."/>
            <person name="Hugenholtz P."/>
            <person name="Kyrpides N.C."/>
            <person name="Klenk H.P."/>
        </authorList>
    </citation>
    <scope>NUCLEOTIDE SEQUENCE [LARGE SCALE GENOMIC DNA]</scope>
    <source>
        <strain evidence="15">ATCC 43644 / DSM 9630 / IS1B</strain>
    </source>
</reference>
<feature type="domain" description="DNA polymerase III beta sliding clamp N-terminal" evidence="11">
    <location>
        <begin position="1"/>
        <end position="119"/>
    </location>
</feature>
<dbReference type="eggNOG" id="COG0592">
    <property type="taxonomic scope" value="Bacteria"/>
</dbReference>
<evidence type="ECO:0000256" key="9">
    <source>
        <dbReference type="ARBA" id="ARBA00023125"/>
    </source>
</evidence>
<dbReference type="HOGENOM" id="CLU_038149_2_1_0"/>
<dbReference type="RefSeq" id="WP_013565012.1">
    <property type="nucleotide sequence ID" value="NC_014962.1"/>
</dbReference>
<keyword evidence="5 10" id="KW-0808">Transferase</keyword>
<dbReference type="FunCoup" id="E8R4C3">
    <property type="interactions" value="327"/>
</dbReference>
<dbReference type="OrthoDB" id="8421503at2"/>
<evidence type="ECO:0000256" key="3">
    <source>
        <dbReference type="ARBA" id="ARBA00021035"/>
    </source>
</evidence>
<dbReference type="InterPro" id="IPR022637">
    <property type="entry name" value="DNA_polIII_beta_cen"/>
</dbReference>
<dbReference type="PIRSF" id="PIRSF000804">
    <property type="entry name" value="DNA_pol_III_b"/>
    <property type="match status" value="1"/>
</dbReference>
<dbReference type="STRING" id="575540.Isop_2145"/>
<dbReference type="InterPro" id="IPR046938">
    <property type="entry name" value="DNA_clamp_sf"/>
</dbReference>
<dbReference type="GO" id="GO:0009360">
    <property type="term" value="C:DNA polymerase III complex"/>
    <property type="evidence" value="ECO:0007669"/>
    <property type="project" value="InterPro"/>
</dbReference>
<dbReference type="Pfam" id="PF02767">
    <property type="entry name" value="DNA_pol3_beta_2"/>
    <property type="match status" value="1"/>
</dbReference>
<evidence type="ECO:0000256" key="7">
    <source>
        <dbReference type="ARBA" id="ARBA00022705"/>
    </source>
</evidence>
<dbReference type="Gene3D" id="3.70.10.10">
    <property type="match status" value="1"/>
</dbReference>
<dbReference type="Pfam" id="PF00712">
    <property type="entry name" value="DNA_pol3_beta"/>
    <property type="match status" value="1"/>
</dbReference>
<dbReference type="GO" id="GO:0006271">
    <property type="term" value="P:DNA strand elongation involved in DNA replication"/>
    <property type="evidence" value="ECO:0007669"/>
    <property type="project" value="TreeGrafter"/>
</dbReference>